<feature type="compositionally biased region" description="Basic and acidic residues" evidence="1">
    <location>
        <begin position="171"/>
        <end position="189"/>
    </location>
</feature>
<feature type="region of interest" description="Disordered" evidence="1">
    <location>
        <begin position="170"/>
        <end position="189"/>
    </location>
</feature>
<sequence length="189" mass="21343">MLNPREIMIVCKGEDKTSSIEDYKFDEERGNHLITFSNGRQYEYSKTNAAVLTPQPYASKGKYIFYRGAPVIDFERILLFANDSHSFLYVVKKNGKDFSAPESKFTVSESADLSPEGQKIFDYLRTIAGRTKPTMSNPHETGNGSSFLAKVYAKLDFIHPESALAAYLKPESNKQDRSAAGRDHFPFSF</sequence>
<keyword evidence="3" id="KW-1185">Reference proteome</keyword>
<evidence type="ECO:0000313" key="3">
    <source>
        <dbReference type="Proteomes" id="UP000477488"/>
    </source>
</evidence>
<comment type="caution">
    <text evidence="2">The sequence shown here is derived from an EMBL/GenBank/DDBJ whole genome shotgun (WGS) entry which is preliminary data.</text>
</comment>
<name>A0A6L5XHT3_9BACT</name>
<dbReference type="Proteomes" id="UP000477488">
    <property type="component" value="Unassembled WGS sequence"/>
</dbReference>
<dbReference type="EMBL" id="VUMH01000001">
    <property type="protein sequence ID" value="MSS26730.1"/>
    <property type="molecule type" value="Genomic_DNA"/>
</dbReference>
<protein>
    <submittedName>
        <fullName evidence="2">Uncharacterized protein</fullName>
    </submittedName>
</protein>
<proteinExistence type="predicted"/>
<organism evidence="2 3">
    <name type="scientific">Desulfovibrio porci</name>
    <dbReference type="NCBI Taxonomy" id="2605782"/>
    <lineage>
        <taxon>Bacteria</taxon>
        <taxon>Pseudomonadati</taxon>
        <taxon>Thermodesulfobacteriota</taxon>
        <taxon>Desulfovibrionia</taxon>
        <taxon>Desulfovibrionales</taxon>
        <taxon>Desulfovibrionaceae</taxon>
        <taxon>Desulfovibrio</taxon>
    </lineage>
</organism>
<accession>A0A6L5XHT3</accession>
<gene>
    <name evidence="2" type="ORF">FYJ44_01430</name>
</gene>
<evidence type="ECO:0000256" key="1">
    <source>
        <dbReference type="SAM" id="MobiDB-lite"/>
    </source>
</evidence>
<reference evidence="2 3" key="1">
    <citation type="submission" date="2019-09" db="EMBL/GenBank/DDBJ databases">
        <title>In-depth cultivation of the pig gut microbiome towards novel bacterial diversity and tailored functional studies.</title>
        <authorList>
            <person name="Wylensek D."/>
            <person name="Hitch T.C.A."/>
            <person name="Clavel T."/>
        </authorList>
    </citation>
    <scope>NUCLEOTIDE SEQUENCE [LARGE SCALE GENOMIC DNA]</scope>
    <source>
        <strain evidence="2 3">PG-178-WT-4</strain>
    </source>
</reference>
<dbReference type="AlphaFoldDB" id="A0A6L5XHT3"/>
<dbReference type="RefSeq" id="WP_154508454.1">
    <property type="nucleotide sequence ID" value="NZ_JAXELC010000033.1"/>
</dbReference>
<evidence type="ECO:0000313" key="2">
    <source>
        <dbReference type="EMBL" id="MSS26730.1"/>
    </source>
</evidence>